<evidence type="ECO:0000313" key="1">
    <source>
        <dbReference type="EMBL" id="EEV19733.1"/>
    </source>
</evidence>
<dbReference type="PANTHER" id="PTHR36303:SF1">
    <property type="entry name" value="2',3'-CYCLIC-NUCLEOTIDE 2'-PHOSPHODIESTERASE"/>
    <property type="match status" value="1"/>
</dbReference>
<dbReference type="Proteomes" id="UP000004509">
    <property type="component" value="Unassembled WGS sequence"/>
</dbReference>
<dbReference type="GO" id="GO:0004113">
    <property type="term" value="F:2',3'-cyclic-nucleotide 3'-phosphodiesterase activity"/>
    <property type="evidence" value="ECO:0007669"/>
    <property type="project" value="TreeGrafter"/>
</dbReference>
<proteinExistence type="predicted"/>
<accession>C8PS63</accession>
<dbReference type="InterPro" id="IPR029052">
    <property type="entry name" value="Metallo-depent_PP-like"/>
</dbReference>
<dbReference type="InterPro" id="IPR005235">
    <property type="entry name" value="YmdB-like"/>
</dbReference>
<dbReference type="eggNOG" id="COG1692">
    <property type="taxonomic scope" value="Bacteria"/>
</dbReference>
<dbReference type="RefSeq" id="WP_006189434.1">
    <property type="nucleotide sequence ID" value="NZ_ACYH01000049.1"/>
</dbReference>
<name>C8PS63_9SPIR</name>
<dbReference type="AlphaFoldDB" id="C8PS63"/>
<organism evidence="1 2">
    <name type="scientific">Treponema vincentii ATCC 35580</name>
    <dbReference type="NCBI Taxonomy" id="596324"/>
    <lineage>
        <taxon>Bacteria</taxon>
        <taxon>Pseudomonadati</taxon>
        <taxon>Spirochaetota</taxon>
        <taxon>Spirochaetia</taxon>
        <taxon>Spirochaetales</taxon>
        <taxon>Treponemataceae</taxon>
        <taxon>Treponema</taxon>
    </lineage>
</organism>
<comment type="caution">
    <text evidence="1">The sequence shown here is derived from an EMBL/GenBank/DDBJ whole genome shotgun (WGS) entry which is preliminary data.</text>
</comment>
<dbReference type="EMBL" id="ACYH01000049">
    <property type="protein sequence ID" value="EEV19733.1"/>
    <property type="molecule type" value="Genomic_DNA"/>
</dbReference>
<dbReference type="Gene3D" id="3.60.21.10">
    <property type="match status" value="1"/>
</dbReference>
<sequence>MRIFYIAEITGKVGVWAVKKNIAEIKNRYHPDFIIANAGMATGAGGLGKQHAGYLKKMGIDCITGGDWIFQKKDLVENLPQMPFVLRPCNLPEQSPGKGYRSFTTRSGEKLAVISLLGRVGHHRLLADNPFTLMQGLLPDIERETPFIMVDFSSTATAEKQTMAFFLAGKVSALIGSGTGAATADERLMSAECGLSAGFAAAEYTDTAAMQTASAESGKNGGRQNRKTAYITDAGRTGSFDSVGGHAPSGKIREYRTGLFEYPQETWQRVCVQGLVIELDGAGGAHSIERVRIEVPSATAPHVSG</sequence>
<protein>
    <submittedName>
        <fullName evidence="1">Putative metallophosphoesterase</fullName>
    </submittedName>
</protein>
<reference evidence="1 2" key="1">
    <citation type="submission" date="2009-07" db="EMBL/GenBank/DDBJ databases">
        <authorList>
            <person name="Madupu R."/>
            <person name="Sebastian Y."/>
            <person name="Durkin A.S."/>
            <person name="Torralba M."/>
            <person name="Methe B."/>
            <person name="Sutton G.G."/>
            <person name="Strausberg R.L."/>
            <person name="Nelson K.E."/>
        </authorList>
    </citation>
    <scope>NUCLEOTIDE SEQUENCE [LARGE SCALE GENOMIC DNA]</scope>
    <source>
        <strain evidence="1 2">ATCC 35580</strain>
    </source>
</reference>
<gene>
    <name evidence="1" type="ORF">TREVI0001_1227</name>
</gene>
<dbReference type="OrthoDB" id="9801109at2"/>
<dbReference type="SUPFAM" id="SSF56300">
    <property type="entry name" value="Metallo-dependent phosphatases"/>
    <property type="match status" value="1"/>
</dbReference>
<dbReference type="Pfam" id="PF13277">
    <property type="entry name" value="YmdB"/>
    <property type="match status" value="2"/>
</dbReference>
<dbReference type="PANTHER" id="PTHR36303">
    <property type="entry name" value="2',3'-CYCLIC-NUCLEOTIDE 2'-PHOSPHODIESTERASE"/>
    <property type="match status" value="1"/>
</dbReference>
<evidence type="ECO:0000313" key="2">
    <source>
        <dbReference type="Proteomes" id="UP000004509"/>
    </source>
</evidence>
<dbReference type="STRING" id="596324.TREVI0001_1227"/>